<proteinExistence type="predicted"/>
<evidence type="ECO:0000256" key="5">
    <source>
        <dbReference type="ARBA" id="ARBA00022553"/>
    </source>
</evidence>
<feature type="transmembrane region" description="Helical" evidence="13">
    <location>
        <begin position="148"/>
        <end position="165"/>
    </location>
</feature>
<keyword evidence="10" id="KW-0418">Kinase</keyword>
<dbReference type="CDD" id="cd05567">
    <property type="entry name" value="PTS_IIB_mannitol"/>
    <property type="match status" value="1"/>
</dbReference>
<feature type="transmembrane region" description="Helical" evidence="13">
    <location>
        <begin position="80"/>
        <end position="98"/>
    </location>
</feature>
<keyword evidence="12 13" id="KW-0472">Membrane</keyword>
<dbReference type="PROSITE" id="PS51104">
    <property type="entry name" value="PTS_EIIC_TYPE_2"/>
    <property type="match status" value="1"/>
</dbReference>
<dbReference type="GO" id="GO:0009401">
    <property type="term" value="P:phosphoenolpyruvate-dependent sugar phosphotransferase system"/>
    <property type="evidence" value="ECO:0007669"/>
    <property type="project" value="UniProtKB-KW"/>
</dbReference>
<dbReference type="EMBL" id="CP038013">
    <property type="protein sequence ID" value="QBQ07464.1"/>
    <property type="molecule type" value="Genomic_DNA"/>
</dbReference>
<evidence type="ECO:0000256" key="13">
    <source>
        <dbReference type="SAM" id="Phobius"/>
    </source>
</evidence>
<feature type="transmembrane region" description="Helical" evidence="13">
    <location>
        <begin position="367"/>
        <end position="391"/>
    </location>
</feature>
<keyword evidence="6" id="KW-0762">Sugar transport</keyword>
<evidence type="ECO:0000256" key="11">
    <source>
        <dbReference type="ARBA" id="ARBA00022989"/>
    </source>
</evidence>
<evidence type="ECO:0000256" key="4">
    <source>
        <dbReference type="ARBA" id="ARBA00022475"/>
    </source>
</evidence>
<dbReference type="InterPro" id="IPR029503">
    <property type="entry name" value="PTS_EIIB_mannitol"/>
</dbReference>
<keyword evidence="17" id="KW-1185">Reference proteome</keyword>
<comment type="function">
    <text evidence="1">The phosphoenolpyruvate-dependent sugar phosphotransferase system (sugar PTS), a major carbohydrate active transport system, catalyzes the phosphorylation of incoming sugar substrates concomitantly with their translocation across the cell membrane. The enzyme II CmtAB PTS system is involved in D-mannitol transport.</text>
</comment>
<evidence type="ECO:0000256" key="8">
    <source>
        <dbReference type="ARBA" id="ARBA00022683"/>
    </source>
</evidence>
<dbReference type="RefSeq" id="WP_134297256.1">
    <property type="nucleotide sequence ID" value="NZ_CP038013.1"/>
</dbReference>
<protein>
    <submittedName>
        <fullName evidence="16">PTS system, mannitol-specific IIBC component</fullName>
    </submittedName>
</protein>
<gene>
    <name evidence="16" type="primary">cmtA</name>
    <name evidence="16" type="ORF">SGLAD_v1c02650</name>
</gene>
<dbReference type="Gene3D" id="3.40.50.2300">
    <property type="match status" value="1"/>
</dbReference>
<accession>A0A4P7AGG3</accession>
<keyword evidence="4" id="KW-1003">Cell membrane</keyword>
<dbReference type="Pfam" id="PF02302">
    <property type="entry name" value="PTS_IIB"/>
    <property type="match status" value="1"/>
</dbReference>
<name>A0A4P7AGG3_9MOLU</name>
<feature type="domain" description="PTS EIIC type-2" evidence="15">
    <location>
        <begin position="35"/>
        <end position="394"/>
    </location>
</feature>
<dbReference type="AlphaFoldDB" id="A0A4P7AGG3"/>
<keyword evidence="7" id="KW-0808">Transferase</keyword>
<keyword evidence="9 13" id="KW-0812">Transmembrane</keyword>
<dbReference type="PROSITE" id="PS51099">
    <property type="entry name" value="PTS_EIIB_TYPE_2"/>
    <property type="match status" value="1"/>
</dbReference>
<evidence type="ECO:0000256" key="7">
    <source>
        <dbReference type="ARBA" id="ARBA00022679"/>
    </source>
</evidence>
<feature type="transmembrane region" description="Helical" evidence="13">
    <location>
        <begin position="264"/>
        <end position="286"/>
    </location>
</feature>
<dbReference type="InterPro" id="IPR013011">
    <property type="entry name" value="PTS_EIIB_2"/>
</dbReference>
<evidence type="ECO:0000313" key="17">
    <source>
        <dbReference type="Proteomes" id="UP000294309"/>
    </source>
</evidence>
<feature type="domain" description="PTS EIIB type-2" evidence="14">
    <location>
        <begin position="428"/>
        <end position="522"/>
    </location>
</feature>
<dbReference type="KEGG" id="sgq:SGLAD_v1c02650"/>
<comment type="subcellular location">
    <subcellularLocation>
        <location evidence="2">Cell membrane</location>
        <topology evidence="2">Multi-pass membrane protein</topology>
    </subcellularLocation>
</comment>
<sequence length="523" mass="57267">MSKEANFVTKKDVSTDNDKNAKQFRVKLKKVIQKAGSFMAGMVMPTVSLLIAWGILAAAFLGKMENGVWVKTGWFNSQAVGEFIGPTMKYLIPVLIGYTAGNMIYKVRGAMLSAFVTFALIIGSDWLYNGIMSEWPVGDEIASKVGAPNQIIGAMIVAPLSAYLYKKLEILYIDRVKPGYEMLVRNFSLALWAIVFSMGAYFSWGFGIYGLSYVMTKIISLFTKLPWLFPFMSIVTEPLRAVFLNNALNYGVMIPLGLEQVKTSTFSGFFMVGGNPGPGFGLLIAFTTWRKKQRAAAGGSSIIQLIGGIHEVHYVYILAEPIMILSTISGAFASLAIVALFNGGAIAPISPGSLISVISMSGSGMRILINICAVFAGALVSFGVASFIMIFKRKKHSEVQEIVVTDEGIDFNEQVKKDTKEFNFKNAKLLMVACDAGVGSSAMAAGILKKWVTKNNVNIEVKNCAVKDLTTDVDIVVTMINFKEVAMERSPNAYIYTVKQYLGKNIFDDLQTKLLEAKEKKDE</sequence>
<feature type="transmembrane region" description="Helical" evidence="13">
    <location>
        <begin position="35"/>
        <end position="60"/>
    </location>
</feature>
<dbReference type="GO" id="GO:0016301">
    <property type="term" value="F:kinase activity"/>
    <property type="evidence" value="ECO:0007669"/>
    <property type="project" value="UniProtKB-KW"/>
</dbReference>
<evidence type="ECO:0000256" key="10">
    <source>
        <dbReference type="ARBA" id="ARBA00022777"/>
    </source>
</evidence>
<keyword evidence="3" id="KW-0813">Transport</keyword>
<evidence type="ECO:0000313" key="16">
    <source>
        <dbReference type="EMBL" id="QBQ07464.1"/>
    </source>
</evidence>
<keyword evidence="5" id="KW-0597">Phosphoprotein</keyword>
<dbReference type="InterPro" id="IPR050893">
    <property type="entry name" value="Sugar_PTS"/>
</dbReference>
<evidence type="ECO:0000259" key="14">
    <source>
        <dbReference type="PROSITE" id="PS51099"/>
    </source>
</evidence>
<dbReference type="SUPFAM" id="SSF52794">
    <property type="entry name" value="PTS system IIB component-like"/>
    <property type="match status" value="1"/>
</dbReference>
<evidence type="ECO:0000256" key="9">
    <source>
        <dbReference type="ARBA" id="ARBA00022692"/>
    </source>
</evidence>
<dbReference type="OrthoDB" id="9814222at2"/>
<dbReference type="PANTHER" id="PTHR30181">
    <property type="entry name" value="MANNITOL PERMEASE IIC COMPONENT"/>
    <property type="match status" value="1"/>
</dbReference>
<evidence type="ECO:0000256" key="1">
    <source>
        <dbReference type="ARBA" id="ARBA00002434"/>
    </source>
</evidence>
<dbReference type="GO" id="GO:0090563">
    <property type="term" value="F:protein-phosphocysteine-sugar phosphotransferase activity"/>
    <property type="evidence" value="ECO:0007669"/>
    <property type="project" value="TreeGrafter"/>
</dbReference>
<evidence type="ECO:0000259" key="15">
    <source>
        <dbReference type="PROSITE" id="PS51104"/>
    </source>
</evidence>
<feature type="transmembrane region" description="Helical" evidence="13">
    <location>
        <begin position="322"/>
        <end position="347"/>
    </location>
</feature>
<dbReference type="InterPro" id="IPR036095">
    <property type="entry name" value="PTS_EIIB-like_sf"/>
</dbReference>
<feature type="transmembrane region" description="Helical" evidence="13">
    <location>
        <begin position="110"/>
        <end position="128"/>
    </location>
</feature>
<dbReference type="PANTHER" id="PTHR30181:SF3">
    <property type="entry name" value="MULTIPHOSPHORYL TRANSFER PROTEIN"/>
    <property type="match status" value="1"/>
</dbReference>
<feature type="transmembrane region" description="Helical" evidence="13">
    <location>
        <begin position="186"/>
        <end position="204"/>
    </location>
</feature>
<reference evidence="16 17" key="1">
    <citation type="submission" date="2019-03" db="EMBL/GenBank/DDBJ databases">
        <title>Complete genome sequence of Spiroplasma gladiatoris TG-1 (DSM 22552).</title>
        <authorList>
            <person name="Lin Y.-C."/>
            <person name="Chou L."/>
            <person name="Kuo C.-H."/>
        </authorList>
    </citation>
    <scope>NUCLEOTIDE SEQUENCE [LARGE SCALE GENOMIC DNA]</scope>
    <source>
        <strain evidence="16 17">TG-1</strain>
    </source>
</reference>
<evidence type="ECO:0000256" key="3">
    <source>
        <dbReference type="ARBA" id="ARBA00022448"/>
    </source>
</evidence>
<dbReference type="InterPro" id="IPR013014">
    <property type="entry name" value="PTS_EIIC_2"/>
</dbReference>
<dbReference type="GO" id="GO:0022872">
    <property type="term" value="F:protein-N(PI)-phosphohistidine-mannitol phosphotransferase system transmembrane transporter activity"/>
    <property type="evidence" value="ECO:0007669"/>
    <property type="project" value="InterPro"/>
</dbReference>
<evidence type="ECO:0000256" key="2">
    <source>
        <dbReference type="ARBA" id="ARBA00004651"/>
    </source>
</evidence>
<evidence type="ECO:0000256" key="6">
    <source>
        <dbReference type="ARBA" id="ARBA00022597"/>
    </source>
</evidence>
<keyword evidence="8" id="KW-0598">Phosphotransferase system</keyword>
<dbReference type="InterPro" id="IPR003501">
    <property type="entry name" value="PTS_EIIB_2/3"/>
</dbReference>
<evidence type="ECO:0000256" key="12">
    <source>
        <dbReference type="ARBA" id="ARBA00023136"/>
    </source>
</evidence>
<keyword evidence="11 13" id="KW-1133">Transmembrane helix</keyword>
<dbReference type="GO" id="GO:0005886">
    <property type="term" value="C:plasma membrane"/>
    <property type="evidence" value="ECO:0007669"/>
    <property type="project" value="UniProtKB-SubCell"/>
</dbReference>
<organism evidence="16 17">
    <name type="scientific">Spiroplasma gladiatoris</name>
    <dbReference type="NCBI Taxonomy" id="2143"/>
    <lineage>
        <taxon>Bacteria</taxon>
        <taxon>Bacillati</taxon>
        <taxon>Mycoplasmatota</taxon>
        <taxon>Mollicutes</taxon>
        <taxon>Entomoplasmatales</taxon>
        <taxon>Spiroplasmataceae</taxon>
        <taxon>Spiroplasma</taxon>
    </lineage>
</organism>
<dbReference type="Proteomes" id="UP000294309">
    <property type="component" value="Chromosome"/>
</dbReference>